<dbReference type="STRING" id="1367477.N288_24920"/>
<dbReference type="Proteomes" id="UP000017805">
    <property type="component" value="Chromosome"/>
</dbReference>
<gene>
    <name evidence="1" type="ORF">N288_24920</name>
</gene>
<sequence length="57" mass="6522">MALFWLGQGDLSLHGYIFISFSGVHFSSDYLFADLIEFANDNSISITKTKDYRVIEK</sequence>
<name>U5LJE5_9BACI</name>
<evidence type="ECO:0000313" key="1">
    <source>
        <dbReference type="EMBL" id="AGX06816.1"/>
    </source>
</evidence>
<dbReference type="AlphaFoldDB" id="U5LJE5"/>
<protein>
    <submittedName>
        <fullName evidence="1">Uncharacterized protein</fullName>
    </submittedName>
</protein>
<keyword evidence="2" id="KW-1185">Reference proteome</keyword>
<dbReference type="HOGENOM" id="CLU_2987021_0_0_9"/>
<proteinExistence type="predicted"/>
<dbReference type="EMBL" id="CP006643">
    <property type="protein sequence ID" value="AGX06816.1"/>
    <property type="molecule type" value="Genomic_DNA"/>
</dbReference>
<organism evidence="1 2">
    <name type="scientific">Bacillus infantis NRRL B-14911</name>
    <dbReference type="NCBI Taxonomy" id="1367477"/>
    <lineage>
        <taxon>Bacteria</taxon>
        <taxon>Bacillati</taxon>
        <taxon>Bacillota</taxon>
        <taxon>Bacilli</taxon>
        <taxon>Bacillales</taxon>
        <taxon>Bacillaceae</taxon>
        <taxon>Bacillus</taxon>
    </lineage>
</organism>
<dbReference type="KEGG" id="bif:N288_24920"/>
<reference evidence="1 2" key="1">
    <citation type="submission" date="2013-07" db="EMBL/GenBank/DDBJ databases">
        <title>Complete genome sequence of Bacillus infantis NRRL B-14911 that has potential to induce cardiac disease by antigenic mimicry.</title>
        <authorList>
            <person name="Massilamany C."/>
            <person name="Smith T.P.L."/>
            <person name="Loy J.D."/>
            <person name="Barletta R."/>
            <person name="Reddy J."/>
        </authorList>
    </citation>
    <scope>NUCLEOTIDE SEQUENCE [LARGE SCALE GENOMIC DNA]</scope>
    <source>
        <strain evidence="1 2">NRRL B-14911</strain>
    </source>
</reference>
<evidence type="ECO:0000313" key="2">
    <source>
        <dbReference type="Proteomes" id="UP000017805"/>
    </source>
</evidence>
<accession>U5LJE5</accession>